<sequence length="50" mass="5685">MDGLVLSNLNLPNLNLSERELEVISFKKYANKTNVILRAHTHLNNIGRIP</sequence>
<dbReference type="EMBL" id="DS268424">
    <property type="protein sequence ID" value="EFO91582.1"/>
    <property type="molecule type" value="Genomic_DNA"/>
</dbReference>
<evidence type="ECO:0000313" key="2">
    <source>
        <dbReference type="Proteomes" id="UP000008281"/>
    </source>
</evidence>
<name>E3M4P6_CAERE</name>
<protein>
    <submittedName>
        <fullName evidence="1">Uncharacterized protein</fullName>
    </submittedName>
</protein>
<evidence type="ECO:0000313" key="1">
    <source>
        <dbReference type="EMBL" id="EFO91582.1"/>
    </source>
</evidence>
<dbReference type="InParanoid" id="E3M4P6"/>
<accession>E3M4P6</accession>
<reference evidence="1" key="1">
    <citation type="submission" date="2007-07" db="EMBL/GenBank/DDBJ databases">
        <title>PCAP assembly of the Caenorhabditis remanei genome.</title>
        <authorList>
            <consortium name="The Caenorhabditis remanei Sequencing Consortium"/>
            <person name="Wilson R.K."/>
        </authorList>
    </citation>
    <scope>NUCLEOTIDE SEQUENCE [LARGE SCALE GENOMIC DNA]</scope>
    <source>
        <strain evidence="1">PB4641</strain>
    </source>
</reference>
<proteinExistence type="predicted"/>
<dbReference type="HOGENOM" id="CLU_3126376_0_0_1"/>
<gene>
    <name evidence="1" type="ORF">CRE_11956</name>
</gene>
<organism evidence="2">
    <name type="scientific">Caenorhabditis remanei</name>
    <name type="common">Caenorhabditis vulgaris</name>
    <dbReference type="NCBI Taxonomy" id="31234"/>
    <lineage>
        <taxon>Eukaryota</taxon>
        <taxon>Metazoa</taxon>
        <taxon>Ecdysozoa</taxon>
        <taxon>Nematoda</taxon>
        <taxon>Chromadorea</taxon>
        <taxon>Rhabditida</taxon>
        <taxon>Rhabditina</taxon>
        <taxon>Rhabditomorpha</taxon>
        <taxon>Rhabditoidea</taxon>
        <taxon>Rhabditidae</taxon>
        <taxon>Peloderinae</taxon>
        <taxon>Caenorhabditis</taxon>
    </lineage>
</organism>
<dbReference type="AlphaFoldDB" id="E3M4P6"/>
<keyword evidence="2" id="KW-1185">Reference proteome</keyword>
<dbReference type="Proteomes" id="UP000008281">
    <property type="component" value="Unassembled WGS sequence"/>
</dbReference>